<sequence length="111" mass="11457">MVDVASGGIGVDAAVDLARRALLATGSSTELRGEMTDLAGDHVAWVLVGEKYFLRNSSYASLTVLVSGDARASRVQALASGASDGIINVGFGTVASFEGDFERQLAELGYS</sequence>
<keyword evidence="2" id="KW-1185">Reference proteome</keyword>
<organism evidence="1 2">
    <name type="scientific">Thermophilibacter gallinarum</name>
    <dbReference type="NCBI Taxonomy" id="2779357"/>
    <lineage>
        <taxon>Bacteria</taxon>
        <taxon>Bacillati</taxon>
        <taxon>Actinomycetota</taxon>
        <taxon>Coriobacteriia</taxon>
        <taxon>Coriobacteriales</taxon>
        <taxon>Atopobiaceae</taxon>
        <taxon>Thermophilibacter</taxon>
    </lineage>
</organism>
<proteinExistence type="predicted"/>
<accession>A0ABR9QST4</accession>
<dbReference type="Pfam" id="PF19524">
    <property type="entry name" value="DUF6054"/>
    <property type="match status" value="1"/>
</dbReference>
<dbReference type="RefSeq" id="WP_193529576.1">
    <property type="nucleotide sequence ID" value="NZ_JADCJZ010000002.1"/>
</dbReference>
<dbReference type="Proteomes" id="UP001194273">
    <property type="component" value="Unassembled WGS sequence"/>
</dbReference>
<dbReference type="EMBL" id="JADCJZ010000002">
    <property type="protein sequence ID" value="MBE5024149.1"/>
    <property type="molecule type" value="Genomic_DNA"/>
</dbReference>
<name>A0ABR9QST4_9ACTN</name>
<dbReference type="InterPro" id="IPR046117">
    <property type="entry name" value="DUF6054"/>
</dbReference>
<evidence type="ECO:0000313" key="2">
    <source>
        <dbReference type="Proteomes" id="UP001194273"/>
    </source>
</evidence>
<comment type="caution">
    <text evidence="1">The sequence shown here is derived from an EMBL/GenBank/DDBJ whole genome shotgun (WGS) entry which is preliminary data.</text>
</comment>
<gene>
    <name evidence="1" type="ORF">INF26_04700</name>
</gene>
<protein>
    <submittedName>
        <fullName evidence="1">Uncharacterized protein</fullName>
    </submittedName>
</protein>
<evidence type="ECO:0000313" key="1">
    <source>
        <dbReference type="EMBL" id="MBE5024149.1"/>
    </source>
</evidence>
<reference evidence="1 2" key="1">
    <citation type="submission" date="2020-10" db="EMBL/GenBank/DDBJ databases">
        <title>ChiBAC.</title>
        <authorList>
            <person name="Zenner C."/>
            <person name="Hitch T.C.A."/>
            <person name="Clavel T."/>
        </authorList>
    </citation>
    <scope>NUCLEOTIDE SEQUENCE [LARGE SCALE GENOMIC DNA]</scope>
    <source>
        <strain evidence="1 2">DSM 107455</strain>
    </source>
</reference>